<proteinExistence type="predicted"/>
<evidence type="ECO:0000313" key="1">
    <source>
        <dbReference type="EMBL" id="JAH28039.1"/>
    </source>
</evidence>
<dbReference type="EMBL" id="GBXM01080538">
    <property type="protein sequence ID" value="JAH28039.1"/>
    <property type="molecule type" value="Transcribed_RNA"/>
</dbReference>
<protein>
    <submittedName>
        <fullName evidence="1">Uncharacterized protein</fullName>
    </submittedName>
</protein>
<accession>A0A0E9RG09</accession>
<name>A0A0E9RG09_ANGAN</name>
<organism evidence="1">
    <name type="scientific">Anguilla anguilla</name>
    <name type="common">European freshwater eel</name>
    <name type="synonym">Muraena anguilla</name>
    <dbReference type="NCBI Taxonomy" id="7936"/>
    <lineage>
        <taxon>Eukaryota</taxon>
        <taxon>Metazoa</taxon>
        <taxon>Chordata</taxon>
        <taxon>Craniata</taxon>
        <taxon>Vertebrata</taxon>
        <taxon>Euteleostomi</taxon>
        <taxon>Actinopterygii</taxon>
        <taxon>Neopterygii</taxon>
        <taxon>Teleostei</taxon>
        <taxon>Anguilliformes</taxon>
        <taxon>Anguillidae</taxon>
        <taxon>Anguilla</taxon>
    </lineage>
</organism>
<sequence>MCGTTLICPVVTLKIICRQCRPLQCCPVYFPS</sequence>
<reference evidence="1" key="1">
    <citation type="submission" date="2014-11" db="EMBL/GenBank/DDBJ databases">
        <authorList>
            <person name="Amaro Gonzalez C."/>
        </authorList>
    </citation>
    <scope>NUCLEOTIDE SEQUENCE</scope>
</reference>
<dbReference type="AlphaFoldDB" id="A0A0E9RG09"/>
<reference evidence="1" key="2">
    <citation type="journal article" date="2015" name="Fish Shellfish Immunol.">
        <title>Early steps in the European eel (Anguilla anguilla)-Vibrio vulnificus interaction in the gills: Role of the RtxA13 toxin.</title>
        <authorList>
            <person name="Callol A."/>
            <person name="Pajuelo D."/>
            <person name="Ebbesson L."/>
            <person name="Teles M."/>
            <person name="MacKenzie S."/>
            <person name="Amaro C."/>
        </authorList>
    </citation>
    <scope>NUCLEOTIDE SEQUENCE</scope>
</reference>